<dbReference type="Proteomes" id="UP000648187">
    <property type="component" value="Unassembled WGS sequence"/>
</dbReference>
<accession>A0A835G918</accession>
<proteinExistence type="predicted"/>
<reference evidence="1" key="1">
    <citation type="submission" date="2020-08" db="EMBL/GenBank/DDBJ databases">
        <title>Spodoptera exigua strain:BAW_Kor-Di-RS1 Genome sequencing and assembly.</title>
        <authorList>
            <person name="Kim J."/>
            <person name="Nam H.Y."/>
            <person name="Kwon M."/>
            <person name="Choi J.H."/>
            <person name="Cho S.R."/>
            <person name="Kim G.-H."/>
        </authorList>
    </citation>
    <scope>NUCLEOTIDE SEQUENCE</scope>
    <source>
        <strain evidence="1">BAW_Kor-Di-RS1</strain>
        <tissue evidence="1">Whole-body</tissue>
    </source>
</reference>
<name>A0A835G918_SPOEX</name>
<protein>
    <submittedName>
        <fullName evidence="1">Uncharacterized protein</fullName>
    </submittedName>
</protein>
<evidence type="ECO:0000313" key="2">
    <source>
        <dbReference type="Proteomes" id="UP000648187"/>
    </source>
</evidence>
<evidence type="ECO:0000313" key="1">
    <source>
        <dbReference type="EMBL" id="KAF9409057.1"/>
    </source>
</evidence>
<feature type="non-terminal residue" evidence="1">
    <location>
        <position position="1"/>
    </location>
</feature>
<organism evidence="1 2">
    <name type="scientific">Spodoptera exigua</name>
    <name type="common">Beet armyworm</name>
    <name type="synonym">Noctua fulgens</name>
    <dbReference type="NCBI Taxonomy" id="7107"/>
    <lineage>
        <taxon>Eukaryota</taxon>
        <taxon>Metazoa</taxon>
        <taxon>Ecdysozoa</taxon>
        <taxon>Arthropoda</taxon>
        <taxon>Hexapoda</taxon>
        <taxon>Insecta</taxon>
        <taxon>Pterygota</taxon>
        <taxon>Neoptera</taxon>
        <taxon>Endopterygota</taxon>
        <taxon>Lepidoptera</taxon>
        <taxon>Glossata</taxon>
        <taxon>Ditrysia</taxon>
        <taxon>Noctuoidea</taxon>
        <taxon>Noctuidae</taxon>
        <taxon>Amphipyrinae</taxon>
        <taxon>Spodoptera</taxon>
    </lineage>
</organism>
<dbReference type="EMBL" id="JACKWZ010000343">
    <property type="protein sequence ID" value="KAF9409057.1"/>
    <property type="molecule type" value="Genomic_DNA"/>
</dbReference>
<gene>
    <name evidence="1" type="ORF">HW555_011464</name>
</gene>
<dbReference type="AlphaFoldDB" id="A0A835G918"/>
<keyword evidence="2" id="KW-1185">Reference proteome</keyword>
<comment type="caution">
    <text evidence="1">The sequence shown here is derived from an EMBL/GenBank/DDBJ whole genome shotgun (WGS) entry which is preliminary data.</text>
</comment>
<sequence>SRRHEDDDAVTVSINGGATIKITLKSFKKPVTLRDLWKTCMTDMKMSVVNTKARSCSVIHGVPY</sequence>